<sequence length="40" mass="4528">MTIEERKQRILAKIAEMKAEGADMQNALNILEVEPDAEVE</sequence>
<dbReference type="EMBL" id="BK014759">
    <property type="protein sequence ID" value="DAD74401.1"/>
    <property type="molecule type" value="Genomic_DNA"/>
</dbReference>
<evidence type="ECO:0000313" key="1">
    <source>
        <dbReference type="EMBL" id="DAD74401.1"/>
    </source>
</evidence>
<proteinExistence type="predicted"/>
<accession>A0A8S5LWI9</accession>
<reference evidence="1" key="1">
    <citation type="journal article" date="2021" name="Proc. Natl. Acad. Sci. U.S.A.">
        <title>A Catalog of Tens of Thousands of Viruses from Human Metagenomes Reveals Hidden Associations with Chronic Diseases.</title>
        <authorList>
            <person name="Tisza M.J."/>
            <person name="Buck C.B."/>
        </authorList>
    </citation>
    <scope>NUCLEOTIDE SEQUENCE</scope>
    <source>
        <strain evidence="1">Ct3pR10</strain>
    </source>
</reference>
<organism evidence="1">
    <name type="scientific">Siphoviridae sp. ct3pR10</name>
    <dbReference type="NCBI Taxonomy" id="2826284"/>
    <lineage>
        <taxon>Viruses</taxon>
        <taxon>Duplodnaviria</taxon>
        <taxon>Heunggongvirae</taxon>
        <taxon>Uroviricota</taxon>
        <taxon>Caudoviricetes</taxon>
    </lineage>
</organism>
<name>A0A8S5LWI9_9CAUD</name>
<protein>
    <submittedName>
        <fullName evidence="1">Uncharacterized protein</fullName>
    </submittedName>
</protein>